<dbReference type="GO" id="GO:0007165">
    <property type="term" value="P:signal transduction"/>
    <property type="evidence" value="ECO:0007669"/>
    <property type="project" value="UniProtKB-KW"/>
</dbReference>
<dbReference type="PANTHER" id="PTHR32089">
    <property type="entry name" value="METHYL-ACCEPTING CHEMOTAXIS PROTEIN MCPB"/>
    <property type="match status" value="1"/>
</dbReference>
<dbReference type="GO" id="GO:0005886">
    <property type="term" value="C:plasma membrane"/>
    <property type="evidence" value="ECO:0007669"/>
    <property type="project" value="UniProtKB-SubCell"/>
</dbReference>
<evidence type="ECO:0000259" key="11">
    <source>
        <dbReference type="PROSITE" id="PS50111"/>
    </source>
</evidence>
<evidence type="ECO:0000259" key="12">
    <source>
        <dbReference type="PROSITE" id="PS50885"/>
    </source>
</evidence>
<evidence type="ECO:0000256" key="3">
    <source>
        <dbReference type="ARBA" id="ARBA00022500"/>
    </source>
</evidence>
<dbReference type="RefSeq" id="WP_087678201.1">
    <property type="nucleotide sequence ID" value="NZ_FUWV01000003.1"/>
</dbReference>
<keyword evidence="3" id="KW-0145">Chemotaxis</keyword>
<dbReference type="PROSITE" id="PS50111">
    <property type="entry name" value="CHEMOTAXIS_TRANSDUC_2"/>
    <property type="match status" value="1"/>
</dbReference>
<sequence length="693" mass="76411">MNLLQKKSSKEEKQAKEKKGSIKKKIIPLIILAIVIPILILSGINYSISNQVLLDNFKGNAEEMTNLMDDNLDTLFTEMEATVNFLAKDNNLENLVLLEEKKLEDENITEQENSYFTKKLLDNIVETNENIFSAYIGTRNKTFFSNSANKAGQMKDYDPSQRPWYQNAMEHPDEIIYTEPYESASTGKLMITIAKTLKGDNGEILGVLGLDVTLDDLSAKYKDIKMGDSGRVFVMSPGGMVLIHPDKKLIGQNLKEEEVFQVANSSRKGFEEYTFQGEEKYISFTTNNKTGWKIGVSFNTNETQRSLNTIVKSNLLIAVICIVIGSILSLYILTKKVITPLQTLQKGIHKAASGDLREGISIDSNDEFGVIGMHFNQMVKNLKELIGSIISSAKVVSESTTSLKDISAQTSTATSEVAATMEQLAQTATSEAEQTENGMTKVAQLSENIDEISNAIKTVEQVYQKVTTLNDKGIEKIEDLTDKTSVVSTQTEELNQVILAMDEGSQKIGEIIQAIKSIAEQTNLLALNASIESARAGEAGRGFAVVAEEIRKLSESTSDSAQEIGNLIIEIQKRSSNAVSSIGDTKNTLGKQIDAVHETKETFEQMYEIIMDVAKHMARIGTLNQTMTENKQEITDAMTEISGATEETSASTQEVSASTEEILASIEQLSARTNQLSQLADKLLNNVEKFQLD</sequence>
<comment type="subcellular location">
    <subcellularLocation>
        <location evidence="1">Cell membrane</location>
        <topology evidence="1">Multi-pass membrane protein</topology>
    </subcellularLocation>
</comment>
<evidence type="ECO:0000256" key="1">
    <source>
        <dbReference type="ARBA" id="ARBA00004651"/>
    </source>
</evidence>
<evidence type="ECO:0000256" key="9">
    <source>
        <dbReference type="PROSITE-ProRule" id="PRU00284"/>
    </source>
</evidence>
<dbReference type="Pfam" id="PF02743">
    <property type="entry name" value="dCache_1"/>
    <property type="match status" value="1"/>
</dbReference>
<dbReference type="Pfam" id="PF00672">
    <property type="entry name" value="HAMP"/>
    <property type="match status" value="1"/>
</dbReference>
<dbReference type="SMART" id="SM00283">
    <property type="entry name" value="MA"/>
    <property type="match status" value="1"/>
</dbReference>
<dbReference type="Pfam" id="PF00015">
    <property type="entry name" value="MCPsignal"/>
    <property type="match status" value="1"/>
</dbReference>
<evidence type="ECO:0000256" key="10">
    <source>
        <dbReference type="SAM" id="Phobius"/>
    </source>
</evidence>
<dbReference type="SUPFAM" id="SSF103190">
    <property type="entry name" value="Sensory domain-like"/>
    <property type="match status" value="1"/>
</dbReference>
<dbReference type="GO" id="GO:0006935">
    <property type="term" value="P:chemotaxis"/>
    <property type="evidence" value="ECO:0007669"/>
    <property type="project" value="UniProtKB-KW"/>
</dbReference>
<keyword evidence="5 10" id="KW-1133">Transmembrane helix</keyword>
<gene>
    <name evidence="13" type="ORF">SAMN02745973_00780</name>
</gene>
<feature type="transmembrane region" description="Helical" evidence="10">
    <location>
        <begin position="26"/>
        <end position="48"/>
    </location>
</feature>
<dbReference type="InterPro" id="IPR029151">
    <property type="entry name" value="Sensor-like_sf"/>
</dbReference>
<dbReference type="PANTHER" id="PTHR32089:SF114">
    <property type="entry name" value="METHYL-ACCEPTING CHEMOTAXIS PROTEIN MCPB"/>
    <property type="match status" value="1"/>
</dbReference>
<evidence type="ECO:0000256" key="2">
    <source>
        <dbReference type="ARBA" id="ARBA00022475"/>
    </source>
</evidence>
<keyword evidence="6 10" id="KW-0472">Membrane</keyword>
<evidence type="ECO:0000256" key="4">
    <source>
        <dbReference type="ARBA" id="ARBA00022692"/>
    </source>
</evidence>
<dbReference type="CDD" id="cd06225">
    <property type="entry name" value="HAMP"/>
    <property type="match status" value="1"/>
</dbReference>
<keyword evidence="7 9" id="KW-0807">Transducer</keyword>
<evidence type="ECO:0000256" key="6">
    <source>
        <dbReference type="ARBA" id="ARBA00023136"/>
    </source>
</evidence>
<dbReference type="Gene3D" id="3.30.450.20">
    <property type="entry name" value="PAS domain"/>
    <property type="match status" value="2"/>
</dbReference>
<dbReference type="CDD" id="cd12913">
    <property type="entry name" value="PDC1_MCP_like"/>
    <property type="match status" value="1"/>
</dbReference>
<evidence type="ECO:0000256" key="5">
    <source>
        <dbReference type="ARBA" id="ARBA00022989"/>
    </source>
</evidence>
<dbReference type="SMART" id="SM00304">
    <property type="entry name" value="HAMP"/>
    <property type="match status" value="1"/>
</dbReference>
<dbReference type="CDD" id="cd11386">
    <property type="entry name" value="MCP_signal"/>
    <property type="match status" value="1"/>
</dbReference>
<dbReference type="SUPFAM" id="SSF58104">
    <property type="entry name" value="Methyl-accepting chemotaxis protein (MCP) signaling domain"/>
    <property type="match status" value="1"/>
</dbReference>
<dbReference type="CDD" id="cd12912">
    <property type="entry name" value="PDC2_MCP_like"/>
    <property type="match status" value="1"/>
</dbReference>
<proteinExistence type="inferred from homology"/>
<accession>A0A1T4L170</accession>
<dbReference type="Gene3D" id="1.10.287.950">
    <property type="entry name" value="Methyl-accepting chemotaxis protein"/>
    <property type="match status" value="1"/>
</dbReference>
<dbReference type="Proteomes" id="UP000196365">
    <property type="component" value="Unassembled WGS sequence"/>
</dbReference>
<dbReference type="InterPro" id="IPR004089">
    <property type="entry name" value="MCPsignal_dom"/>
</dbReference>
<reference evidence="13 14" key="1">
    <citation type="submission" date="2017-02" db="EMBL/GenBank/DDBJ databases">
        <authorList>
            <person name="Peterson S.W."/>
        </authorList>
    </citation>
    <scope>NUCLEOTIDE SEQUENCE [LARGE SCALE GENOMIC DNA]</scope>
    <source>
        <strain evidence="13 14">DSM 15102</strain>
    </source>
</reference>
<comment type="similarity">
    <text evidence="8">Belongs to the methyl-accepting chemotaxis (MCP) protein family.</text>
</comment>
<evidence type="ECO:0000313" key="14">
    <source>
        <dbReference type="Proteomes" id="UP000196365"/>
    </source>
</evidence>
<feature type="domain" description="Methyl-accepting transducer" evidence="11">
    <location>
        <begin position="406"/>
        <end position="663"/>
    </location>
</feature>
<keyword evidence="2" id="KW-1003">Cell membrane</keyword>
<dbReference type="OrthoDB" id="9807021at2"/>
<feature type="domain" description="HAMP" evidence="12">
    <location>
        <begin position="335"/>
        <end position="387"/>
    </location>
</feature>
<feature type="transmembrane region" description="Helical" evidence="10">
    <location>
        <begin position="315"/>
        <end position="333"/>
    </location>
</feature>
<dbReference type="PROSITE" id="PS50885">
    <property type="entry name" value="HAMP"/>
    <property type="match status" value="1"/>
</dbReference>
<organism evidence="13 14">
    <name type="scientific">Garciella nitratireducens DSM 15102</name>
    <dbReference type="NCBI Taxonomy" id="1121911"/>
    <lineage>
        <taxon>Bacteria</taxon>
        <taxon>Bacillati</taxon>
        <taxon>Bacillota</taxon>
        <taxon>Clostridia</taxon>
        <taxon>Eubacteriales</taxon>
        <taxon>Eubacteriaceae</taxon>
        <taxon>Garciella</taxon>
    </lineage>
</organism>
<dbReference type="AlphaFoldDB" id="A0A1T4L170"/>
<evidence type="ECO:0000313" key="13">
    <source>
        <dbReference type="EMBL" id="SJZ48482.1"/>
    </source>
</evidence>
<dbReference type="InterPro" id="IPR033479">
    <property type="entry name" value="dCache_1"/>
</dbReference>
<protein>
    <submittedName>
        <fullName evidence="13">Methyl-accepting chemotaxis sensory transducer with Cache sensor</fullName>
    </submittedName>
</protein>
<keyword evidence="14" id="KW-1185">Reference proteome</keyword>
<dbReference type="EMBL" id="FUWV01000003">
    <property type="protein sequence ID" value="SJZ48482.1"/>
    <property type="molecule type" value="Genomic_DNA"/>
</dbReference>
<evidence type="ECO:0000256" key="7">
    <source>
        <dbReference type="ARBA" id="ARBA00023224"/>
    </source>
</evidence>
<dbReference type="InterPro" id="IPR003660">
    <property type="entry name" value="HAMP_dom"/>
</dbReference>
<keyword evidence="4 10" id="KW-0812">Transmembrane</keyword>
<name>A0A1T4L170_9FIRM</name>
<evidence type="ECO:0000256" key="8">
    <source>
        <dbReference type="ARBA" id="ARBA00029447"/>
    </source>
</evidence>